<dbReference type="SUPFAM" id="SSF111369">
    <property type="entry name" value="HlyD-like secretion proteins"/>
    <property type="match status" value="1"/>
</dbReference>
<dbReference type="EMBL" id="JBHRTI010000004">
    <property type="protein sequence ID" value="MFC3147937.1"/>
    <property type="molecule type" value="Genomic_DNA"/>
</dbReference>
<keyword evidence="8" id="KW-1185">Reference proteome</keyword>
<dbReference type="Gene3D" id="1.10.287.470">
    <property type="entry name" value="Helix hairpin bin"/>
    <property type="match status" value="1"/>
</dbReference>
<dbReference type="PANTHER" id="PTHR30469:SF33">
    <property type="entry name" value="SLR1207 PROTEIN"/>
    <property type="match status" value="1"/>
</dbReference>
<evidence type="ECO:0000313" key="7">
    <source>
        <dbReference type="EMBL" id="MFC3147937.1"/>
    </source>
</evidence>
<dbReference type="Proteomes" id="UP001595556">
    <property type="component" value="Unassembled WGS sequence"/>
</dbReference>
<feature type="compositionally biased region" description="Low complexity" evidence="3">
    <location>
        <begin position="346"/>
        <end position="360"/>
    </location>
</feature>
<feature type="domain" description="Multidrug resistance protein MdtA-like barrel-sandwich hybrid" evidence="5">
    <location>
        <begin position="63"/>
        <end position="200"/>
    </location>
</feature>
<feature type="domain" description="CusB-like beta-barrel" evidence="6">
    <location>
        <begin position="217"/>
        <end position="287"/>
    </location>
</feature>
<dbReference type="Pfam" id="PF25917">
    <property type="entry name" value="BSH_RND"/>
    <property type="match status" value="1"/>
</dbReference>
<comment type="caution">
    <text evidence="7">The sequence shown here is derived from an EMBL/GenBank/DDBJ whole genome shotgun (WGS) entry which is preliminary data.</text>
</comment>
<evidence type="ECO:0000256" key="1">
    <source>
        <dbReference type="ARBA" id="ARBA00009477"/>
    </source>
</evidence>
<sequence length="424" mass="45588">MNKWVKRGLIAAVILAVGGGLVIAGQRSKAKADAAPKYRTAQVDRGAITQVVLSSGTVQPVKSVNVGTRVSGTVLERYVDFNDRVKKGQVMLRLDPALTEARIRQATAQVNSANAGLAVARSTHERNIKLQAQGFISGSIVDQSKQQLDAALAQLEVAKAQLDQAQTDLSDSVIRSPIDGIVTRRNIDVGQTVAASFQTPDLFTVANDLKKMQIFSNVSEADVGLVREGQPVRFFVDAYPEREFEGKVSQFRLNPTSQAGVVTYVIVIDVDNPEELLKPGMTAQTRIVVANKKDTVRIPTAALRFRPPEDTVAKKDGKSGDKKDEKKDDKSDAKAADGKDEKKAPATKAAPAADPNDDGALSTLKAGQRVFRVYTVGEDNKPKAHEVTIGISNTRFTEMVTGSIKPGDALITRSLKDTPTGSED</sequence>
<accession>A0ABV7H7C9</accession>
<dbReference type="Gene3D" id="2.40.30.170">
    <property type="match status" value="1"/>
</dbReference>
<dbReference type="InterPro" id="IPR058625">
    <property type="entry name" value="MdtA-like_BSH"/>
</dbReference>
<dbReference type="InterPro" id="IPR006143">
    <property type="entry name" value="RND_pump_MFP"/>
</dbReference>
<feature type="compositionally biased region" description="Basic and acidic residues" evidence="3">
    <location>
        <begin position="306"/>
        <end position="344"/>
    </location>
</feature>
<dbReference type="RefSeq" id="WP_377303435.1">
    <property type="nucleotide sequence ID" value="NZ_CP180191.1"/>
</dbReference>
<evidence type="ECO:0000259" key="4">
    <source>
        <dbReference type="Pfam" id="PF25876"/>
    </source>
</evidence>
<evidence type="ECO:0000256" key="3">
    <source>
        <dbReference type="SAM" id="MobiDB-lite"/>
    </source>
</evidence>
<keyword evidence="2" id="KW-0175">Coiled coil</keyword>
<dbReference type="Pfam" id="PF25954">
    <property type="entry name" value="Beta-barrel_RND_2"/>
    <property type="match status" value="1"/>
</dbReference>
<evidence type="ECO:0000259" key="6">
    <source>
        <dbReference type="Pfam" id="PF25954"/>
    </source>
</evidence>
<comment type="similarity">
    <text evidence="1">Belongs to the membrane fusion protein (MFP) (TC 8.A.1) family.</text>
</comment>
<reference evidence="8" key="1">
    <citation type="journal article" date="2019" name="Int. J. Syst. Evol. Microbiol.">
        <title>The Global Catalogue of Microorganisms (GCM) 10K type strain sequencing project: providing services to taxonomists for standard genome sequencing and annotation.</title>
        <authorList>
            <consortium name="The Broad Institute Genomics Platform"/>
            <consortium name="The Broad Institute Genome Sequencing Center for Infectious Disease"/>
            <person name="Wu L."/>
            <person name="Ma J."/>
        </authorList>
    </citation>
    <scope>NUCLEOTIDE SEQUENCE [LARGE SCALE GENOMIC DNA]</scope>
    <source>
        <strain evidence="8">KCTC 52168</strain>
    </source>
</reference>
<evidence type="ECO:0000313" key="8">
    <source>
        <dbReference type="Proteomes" id="UP001595556"/>
    </source>
</evidence>
<dbReference type="NCBIfam" id="TIGR01730">
    <property type="entry name" value="RND_mfp"/>
    <property type="match status" value="1"/>
</dbReference>
<protein>
    <submittedName>
        <fullName evidence="7">Efflux RND transporter periplasmic adaptor subunit</fullName>
    </submittedName>
</protein>
<dbReference type="InterPro" id="IPR058624">
    <property type="entry name" value="MdtA-like_HH"/>
</dbReference>
<dbReference type="PANTHER" id="PTHR30469">
    <property type="entry name" value="MULTIDRUG RESISTANCE PROTEIN MDTA"/>
    <property type="match status" value="1"/>
</dbReference>
<dbReference type="Pfam" id="PF25876">
    <property type="entry name" value="HH_MFP_RND"/>
    <property type="match status" value="1"/>
</dbReference>
<feature type="domain" description="Multidrug resistance protein MdtA-like alpha-helical hairpin" evidence="4">
    <location>
        <begin position="104"/>
        <end position="170"/>
    </location>
</feature>
<dbReference type="Gene3D" id="2.40.50.100">
    <property type="match status" value="1"/>
</dbReference>
<organism evidence="7 8">
    <name type="scientific">Piscinibacterium candidicorallinum</name>
    <dbReference type="NCBI Taxonomy" id="1793872"/>
    <lineage>
        <taxon>Bacteria</taxon>
        <taxon>Pseudomonadati</taxon>
        <taxon>Pseudomonadota</taxon>
        <taxon>Betaproteobacteria</taxon>
        <taxon>Burkholderiales</taxon>
        <taxon>Piscinibacterium</taxon>
    </lineage>
</organism>
<gene>
    <name evidence="7" type="ORF">ACFOEN_09805</name>
</gene>
<name>A0ABV7H7C9_9BURK</name>
<feature type="region of interest" description="Disordered" evidence="3">
    <location>
        <begin position="299"/>
        <end position="363"/>
    </location>
</feature>
<feature type="coiled-coil region" evidence="2">
    <location>
        <begin position="141"/>
        <end position="168"/>
    </location>
</feature>
<proteinExistence type="inferred from homology"/>
<dbReference type="InterPro" id="IPR058792">
    <property type="entry name" value="Beta-barrel_RND_2"/>
</dbReference>
<evidence type="ECO:0000259" key="5">
    <source>
        <dbReference type="Pfam" id="PF25917"/>
    </source>
</evidence>
<evidence type="ECO:0000256" key="2">
    <source>
        <dbReference type="SAM" id="Coils"/>
    </source>
</evidence>